<accession>A0A3D8P5K6</accession>
<proteinExistence type="predicted"/>
<dbReference type="RefSeq" id="WP_115791614.1">
    <property type="nucleotide sequence ID" value="NZ_QSLN01000001.1"/>
</dbReference>
<dbReference type="AlphaFoldDB" id="A0A3D8P5K6"/>
<comment type="caution">
    <text evidence="1">The sequence shown here is derived from an EMBL/GenBank/DDBJ whole genome shotgun (WGS) entry which is preliminary data.</text>
</comment>
<gene>
    <name evidence="1" type="ORF">DXX99_00810</name>
</gene>
<reference evidence="1 2" key="1">
    <citation type="submission" date="2018-08" db="EMBL/GenBank/DDBJ databases">
        <title>Form III RuBisCO-mediated autotrophy in Thermodesulfobium bacteria.</title>
        <authorList>
            <person name="Toshchakov S.V."/>
            <person name="Kublanov I.V."/>
            <person name="Frolov E."/>
            <person name="Bonch-Osmolovskaya E.A."/>
            <person name="Tourova T.P."/>
            <person name="Chernych N.A."/>
            <person name="Lebedinsky A.V."/>
        </authorList>
    </citation>
    <scope>NUCLEOTIDE SEQUENCE [LARGE SCALE GENOMIC DNA]</scope>
    <source>
        <strain evidence="1 2">SR</strain>
    </source>
</reference>
<dbReference type="EMBL" id="QSLN01000001">
    <property type="protein sequence ID" value="RDV84620.1"/>
    <property type="molecule type" value="Genomic_DNA"/>
</dbReference>
<evidence type="ECO:0000313" key="2">
    <source>
        <dbReference type="Proteomes" id="UP000256329"/>
    </source>
</evidence>
<evidence type="ECO:0000313" key="1">
    <source>
        <dbReference type="EMBL" id="RDV84620.1"/>
    </source>
</evidence>
<name>A0A3D8P5K6_9THEO</name>
<organism evidence="1 2">
    <name type="scientific">Ammonifex thiophilus</name>
    <dbReference type="NCBI Taxonomy" id="444093"/>
    <lineage>
        <taxon>Bacteria</taxon>
        <taxon>Bacillati</taxon>
        <taxon>Bacillota</taxon>
        <taxon>Clostridia</taxon>
        <taxon>Thermoanaerobacterales</taxon>
        <taxon>Thermoanaerobacteraceae</taxon>
        <taxon>Ammonifex</taxon>
    </lineage>
</organism>
<sequence>MSTVLANFLTLLLLALASRRNTERALDNLALLAQNTGEAIRKLRQSLELMQQAISEAKKMG</sequence>
<keyword evidence="2" id="KW-1185">Reference proteome</keyword>
<protein>
    <submittedName>
        <fullName evidence="1">Uncharacterized protein</fullName>
    </submittedName>
</protein>
<dbReference type="Proteomes" id="UP000256329">
    <property type="component" value="Unassembled WGS sequence"/>
</dbReference>